<dbReference type="PROSITE" id="PS00099">
    <property type="entry name" value="THIOLASE_3"/>
    <property type="match status" value="1"/>
</dbReference>
<dbReference type="InterPro" id="IPR043724">
    <property type="entry name" value="DUF5666"/>
</dbReference>
<evidence type="ECO:0000259" key="2">
    <source>
        <dbReference type="Pfam" id="PF18914"/>
    </source>
</evidence>
<feature type="chain" id="PRO_5009441845" description="DUF5666 domain-containing protein" evidence="1">
    <location>
        <begin position="20"/>
        <end position="478"/>
    </location>
</feature>
<dbReference type="KEGG" id="msq:BKP64_00315"/>
<evidence type="ECO:0000256" key="1">
    <source>
        <dbReference type="SAM" id="SignalP"/>
    </source>
</evidence>
<dbReference type="InterPro" id="IPR020610">
    <property type="entry name" value="Thiolase_AS"/>
</dbReference>
<dbReference type="AlphaFoldDB" id="A0A1D9GGG9"/>
<proteinExistence type="predicted"/>
<reference evidence="3 4" key="1">
    <citation type="submission" date="2016-10" db="EMBL/GenBank/DDBJ databases">
        <title>Marinobacter salinus sp. nov., a moderately halophilic bacterium isolated from a tidal flat environment.</title>
        <authorList>
            <person name="Park S.-J."/>
        </authorList>
    </citation>
    <scope>NUCLEOTIDE SEQUENCE [LARGE SCALE GENOMIC DNA]</scope>
    <source>
        <strain evidence="3 4">Hb8</strain>
    </source>
</reference>
<organism evidence="3 4">
    <name type="scientific">Marinobacter salinus</name>
    <dbReference type="NCBI Taxonomy" id="1874317"/>
    <lineage>
        <taxon>Bacteria</taxon>
        <taxon>Pseudomonadati</taxon>
        <taxon>Pseudomonadota</taxon>
        <taxon>Gammaproteobacteria</taxon>
        <taxon>Pseudomonadales</taxon>
        <taxon>Marinobacteraceae</taxon>
        <taxon>Marinobacter</taxon>
    </lineage>
</organism>
<accession>A0A1D9GGG9</accession>
<dbReference type="OrthoDB" id="5622949at2"/>
<evidence type="ECO:0000313" key="3">
    <source>
        <dbReference type="EMBL" id="AOY86742.1"/>
    </source>
</evidence>
<dbReference type="RefSeq" id="WP_070964427.1">
    <property type="nucleotide sequence ID" value="NZ_CP017715.1"/>
</dbReference>
<gene>
    <name evidence="3" type="ORF">BKP64_00315</name>
</gene>
<name>A0A1D9GGG9_9GAMM</name>
<sequence length="478" mass="50233">MKRKPLAIAVKLVMTGALAGVLAACGGSGSGDSTAIGTSSGTSVGAVSGFGSVYVNGTRFATNGTVKSDDGFEREAELEKGMIVKISGNWDDSGNGEATEIEYDDTLRGPLQNASWDEVANTGELTIAGMTVILDGQTVFRGATATELATDPTAYRVRISAWPLANGSFRASFVGAVEASSGIRFDDEHEVEVKGVVTDHSPGVQTFTINGLLVDYTSAVADDDFALDLIENGMGVEVEGSLEGGVLIAQKIDDEDDILGLAGTVEIQGAIQGDYDSSTRQFMVNGITVQVANTEFEDGLREADLADGLLVKVEGTVNDQNLLVAREIEPRDGDAEVEALIESIDRTNETLVVGGVQVALTTSTIIEDDDDDSRLRTTDLESLAVGDYLEIEGRFRTELNTLEAVSVERDDVDSEFEMDGRVTANTGSSITVLGVELLAGSLGSLSQFDVGTAVEVSYLKTSGGGYIVTQIELENDDG</sequence>
<feature type="domain" description="DUF5666" evidence="2">
    <location>
        <begin position="46"/>
        <end position="102"/>
    </location>
</feature>
<keyword evidence="1" id="KW-0732">Signal</keyword>
<dbReference type="Pfam" id="PF18914">
    <property type="entry name" value="DUF5666"/>
    <property type="match status" value="5"/>
</dbReference>
<evidence type="ECO:0000313" key="4">
    <source>
        <dbReference type="Proteomes" id="UP000177445"/>
    </source>
</evidence>
<dbReference type="STRING" id="1874317.BKP64_00315"/>
<feature type="domain" description="DUF5666" evidence="2">
    <location>
        <begin position="269"/>
        <end position="329"/>
    </location>
</feature>
<dbReference type="GO" id="GO:0016747">
    <property type="term" value="F:acyltransferase activity, transferring groups other than amino-acyl groups"/>
    <property type="evidence" value="ECO:0007669"/>
    <property type="project" value="InterPro"/>
</dbReference>
<feature type="domain" description="DUF5666" evidence="2">
    <location>
        <begin position="119"/>
        <end position="173"/>
    </location>
</feature>
<feature type="signal peptide" evidence="1">
    <location>
        <begin position="1"/>
        <end position="19"/>
    </location>
</feature>
<feature type="domain" description="DUF5666" evidence="2">
    <location>
        <begin position="340"/>
        <end position="408"/>
    </location>
</feature>
<keyword evidence="4" id="KW-1185">Reference proteome</keyword>
<dbReference type="Proteomes" id="UP000177445">
    <property type="component" value="Chromosome"/>
</dbReference>
<protein>
    <recommendedName>
        <fullName evidence="2">DUF5666 domain-containing protein</fullName>
    </recommendedName>
</protein>
<dbReference type="PROSITE" id="PS51257">
    <property type="entry name" value="PROKAR_LIPOPROTEIN"/>
    <property type="match status" value="1"/>
</dbReference>
<feature type="domain" description="DUF5666" evidence="2">
    <location>
        <begin position="194"/>
        <end position="252"/>
    </location>
</feature>
<dbReference type="EMBL" id="CP017715">
    <property type="protein sequence ID" value="AOY86742.1"/>
    <property type="molecule type" value="Genomic_DNA"/>
</dbReference>